<accession>A0ABY7HCV5</accession>
<dbReference type="Proteomes" id="UP001164459">
    <property type="component" value="Chromosome"/>
</dbReference>
<evidence type="ECO:0000313" key="3">
    <source>
        <dbReference type="EMBL" id="WAS96819.1"/>
    </source>
</evidence>
<keyword evidence="4" id="KW-1185">Reference proteome</keyword>
<dbReference type="EMBL" id="CP114040">
    <property type="protein sequence ID" value="WAS96819.1"/>
    <property type="molecule type" value="Genomic_DNA"/>
</dbReference>
<feature type="transmembrane region" description="Helical" evidence="2">
    <location>
        <begin position="22"/>
        <end position="48"/>
    </location>
</feature>
<sequence>MATPDEPSEPAEITRSAAASRLVYLLPVIGAPLGMGAAIFASFAIAGWHVTHSAIVQVEPQWVAGEPVAARVQVLDGGGQAVPDAQVEATLRRGEERAPLGTLRDAAGVGTAQGRLTAPGWAPGPAKLELAIAAHEQFREEVEVELVASRAPRRGTPTVSGSTKNYADDTESQPEKLRIVLRPLGRLVAGFENALVARVTDPEGKPHRGPVEVRLLDGEFGRHKAARDAPATVVRGETDAAGLVRVDGLLATDVVRFEVRALAGAEDMSQATGAKEPGAKDMSAGTGPKRQAKSGAKDATAGGAKDASATAGGAKDASATAAGKAKDASATAGASGTAKDASATAAGKAKDASATAGASGTAKAAGASAEAAGAAQAKGAAEAGAGATAGASAAAAGGATAAGAGGTAKAAGASAEAGAAQAKGAAEAGAGATTDASSEPPAIAARKFRMVSFAGAVTVDASPWTAGVGDALTIKARGLRPKRAVFVDVRGPDGAWVDTLEPPVVGPEPPRTWSSAGLQPGLVQVEAYHFTNAPGESSALARVVLGPGAGQGPPLSTLIALQRERLAMPRVEKDFDAGLEGKYLDALATASLDPEARERAEAWLIGTLPVEIHGPPTALTTRGREDEDMTALRRLWAGRVRLLLLGGGGLFLAVTTLLIVVSHRGAAERLAREMVGQGPEVAVEVRKAQRAVLWRALGLLLSMAFGLVLTAAVLDKLFWQT</sequence>
<keyword evidence="2" id="KW-0812">Transmembrane</keyword>
<gene>
    <name evidence="3" type="ORF">O0S08_11785</name>
</gene>
<feature type="region of interest" description="Disordered" evidence="1">
    <location>
        <begin position="266"/>
        <end position="314"/>
    </location>
</feature>
<feature type="region of interest" description="Disordered" evidence="1">
    <location>
        <begin position="322"/>
        <end position="341"/>
    </location>
</feature>
<feature type="transmembrane region" description="Helical" evidence="2">
    <location>
        <begin position="642"/>
        <end position="662"/>
    </location>
</feature>
<dbReference type="RefSeq" id="WP_269039183.1">
    <property type="nucleotide sequence ID" value="NZ_CP114040.1"/>
</dbReference>
<evidence type="ECO:0000256" key="1">
    <source>
        <dbReference type="SAM" id="MobiDB-lite"/>
    </source>
</evidence>
<name>A0ABY7HCV5_9BACT</name>
<feature type="transmembrane region" description="Helical" evidence="2">
    <location>
        <begin position="692"/>
        <end position="714"/>
    </location>
</feature>
<evidence type="ECO:0000256" key="2">
    <source>
        <dbReference type="SAM" id="Phobius"/>
    </source>
</evidence>
<evidence type="ECO:0000313" key="4">
    <source>
        <dbReference type="Proteomes" id="UP001164459"/>
    </source>
</evidence>
<proteinExistence type="predicted"/>
<reference evidence="3" key="1">
    <citation type="submission" date="2022-11" db="EMBL/GenBank/DDBJ databases">
        <title>Minimal conservation of predation-associated metabolite biosynthetic gene clusters underscores biosynthetic potential of Myxococcota including descriptions for ten novel species: Archangium lansinium sp. nov., Myxococcus landrumus sp. nov., Nannocystis bai.</title>
        <authorList>
            <person name="Ahearne A."/>
            <person name="Stevens C."/>
            <person name="Dowd S."/>
        </authorList>
    </citation>
    <scope>NUCLEOTIDE SEQUENCE</scope>
    <source>
        <strain evidence="3">Fl3</strain>
    </source>
</reference>
<keyword evidence="2" id="KW-1133">Transmembrane helix</keyword>
<protein>
    <submittedName>
        <fullName evidence="3">Uncharacterized protein</fullName>
    </submittedName>
</protein>
<organism evidence="3 4">
    <name type="scientific">Nannocystis punicea</name>
    <dbReference type="NCBI Taxonomy" id="2995304"/>
    <lineage>
        <taxon>Bacteria</taxon>
        <taxon>Pseudomonadati</taxon>
        <taxon>Myxococcota</taxon>
        <taxon>Polyangia</taxon>
        <taxon>Nannocystales</taxon>
        <taxon>Nannocystaceae</taxon>
        <taxon>Nannocystis</taxon>
    </lineage>
</organism>
<keyword evidence="2" id="KW-0472">Membrane</keyword>
<feature type="compositionally biased region" description="Low complexity" evidence="1">
    <location>
        <begin position="293"/>
        <end position="314"/>
    </location>
</feature>